<dbReference type="eggNOG" id="COG2197">
    <property type="taxonomic scope" value="Bacteria"/>
</dbReference>
<dbReference type="GO" id="GO:0003677">
    <property type="term" value="F:DNA binding"/>
    <property type="evidence" value="ECO:0007669"/>
    <property type="project" value="UniProtKB-KW"/>
</dbReference>
<keyword evidence="5" id="KW-1185">Reference proteome</keyword>
<dbReference type="InterPro" id="IPR011006">
    <property type="entry name" value="CheY-like_superfamily"/>
</dbReference>
<dbReference type="EMBL" id="HE804045">
    <property type="protein sequence ID" value="CCH31014.1"/>
    <property type="molecule type" value="Genomic_DNA"/>
</dbReference>
<dbReference type="AlphaFoldDB" id="K0K2C7"/>
<evidence type="ECO:0000313" key="4">
    <source>
        <dbReference type="EMBL" id="CCH31014.1"/>
    </source>
</evidence>
<dbReference type="SMART" id="SM00421">
    <property type="entry name" value="HTH_LUXR"/>
    <property type="match status" value="1"/>
</dbReference>
<dbReference type="CDD" id="cd06170">
    <property type="entry name" value="LuxR_C_like"/>
    <property type="match status" value="1"/>
</dbReference>
<dbReference type="KEGG" id="sesp:BN6_37210"/>
<dbReference type="Gene3D" id="3.40.50.2300">
    <property type="match status" value="1"/>
</dbReference>
<dbReference type="PANTHER" id="PTHR43214">
    <property type="entry name" value="TWO-COMPONENT RESPONSE REGULATOR"/>
    <property type="match status" value="1"/>
</dbReference>
<dbReference type="SUPFAM" id="SSF46894">
    <property type="entry name" value="C-terminal effector domain of the bipartite response regulators"/>
    <property type="match status" value="1"/>
</dbReference>
<protein>
    <submittedName>
        <fullName evidence="4">Two-component system, response regulator</fullName>
    </submittedName>
</protein>
<dbReference type="HOGENOM" id="CLU_1041650_0_0_11"/>
<organism evidence="4 5">
    <name type="scientific">Saccharothrix espanaensis (strain ATCC 51144 / DSM 44229 / JCM 9112 / NBRC 15066 / NRRL 15764)</name>
    <dbReference type="NCBI Taxonomy" id="1179773"/>
    <lineage>
        <taxon>Bacteria</taxon>
        <taxon>Bacillati</taxon>
        <taxon>Actinomycetota</taxon>
        <taxon>Actinomycetes</taxon>
        <taxon>Pseudonocardiales</taxon>
        <taxon>Pseudonocardiaceae</taxon>
        <taxon>Saccharothrix</taxon>
    </lineage>
</organism>
<name>K0K2C7_SACES</name>
<dbReference type="GO" id="GO:0006355">
    <property type="term" value="P:regulation of DNA-templated transcription"/>
    <property type="evidence" value="ECO:0007669"/>
    <property type="project" value="InterPro"/>
</dbReference>
<dbReference type="InterPro" id="IPR039420">
    <property type="entry name" value="WalR-like"/>
</dbReference>
<dbReference type="InterPro" id="IPR016032">
    <property type="entry name" value="Sig_transdc_resp-reg_C-effctor"/>
</dbReference>
<proteinExistence type="predicted"/>
<evidence type="ECO:0000256" key="1">
    <source>
        <dbReference type="ARBA" id="ARBA00023125"/>
    </source>
</evidence>
<feature type="region of interest" description="Disordered" evidence="2">
    <location>
        <begin position="200"/>
        <end position="267"/>
    </location>
</feature>
<evidence type="ECO:0000256" key="2">
    <source>
        <dbReference type="SAM" id="MobiDB-lite"/>
    </source>
</evidence>
<dbReference type="Proteomes" id="UP000006281">
    <property type="component" value="Chromosome"/>
</dbReference>
<dbReference type="SUPFAM" id="SSF52172">
    <property type="entry name" value="CheY-like"/>
    <property type="match status" value="1"/>
</dbReference>
<feature type="compositionally biased region" description="Low complexity" evidence="2">
    <location>
        <begin position="228"/>
        <end position="240"/>
    </location>
</feature>
<evidence type="ECO:0000313" key="5">
    <source>
        <dbReference type="Proteomes" id="UP000006281"/>
    </source>
</evidence>
<accession>K0K2C7</accession>
<sequence length="267" mass="28058">MRGIEGWYDKRTAPPERSAVIRSLLAEDMHMVRGALVALLTLEPDIEVVAEVASGDAILPAAGEIHEHLPDCRTLILTSLNRPGTLRRALAAKVGGFILEDAPADRLANAVRGVAAGRRVVDAELALSAWDPADCPLTSREIEVPRLAAAGANPTEIAARLYLSAGTVRDYLTTIVTKFQARNRVDAIRIAKESGRLQRIPEVESAGKPVSGASRGPPVTTGLPGCPRSPRSAGCARPAAAAPPGPRPARPAGRAGGARRPARRAGR</sequence>
<feature type="domain" description="HTH luxR-type" evidence="3">
    <location>
        <begin position="129"/>
        <end position="195"/>
    </location>
</feature>
<reference evidence="4 5" key="1">
    <citation type="journal article" date="2012" name="BMC Genomics">
        <title>Complete genome sequence of Saccharothrix espanaensis DSM 44229T and comparison to the other completely sequenced Pseudonocardiaceae.</title>
        <authorList>
            <person name="Strobel T."/>
            <person name="Al-Dilaimi A."/>
            <person name="Blom J."/>
            <person name="Gessner A."/>
            <person name="Kalinowski J."/>
            <person name="Luzhetska M."/>
            <person name="Puhler A."/>
            <person name="Szczepanowski R."/>
            <person name="Bechthold A."/>
            <person name="Ruckert C."/>
        </authorList>
    </citation>
    <scope>NUCLEOTIDE SEQUENCE [LARGE SCALE GENOMIC DNA]</scope>
    <source>
        <strain evidence="5">ATCC 51144 / DSM 44229 / JCM 9112 / NBRC 15066 / NRRL 15764</strain>
    </source>
</reference>
<dbReference type="Pfam" id="PF00196">
    <property type="entry name" value="GerE"/>
    <property type="match status" value="1"/>
</dbReference>
<dbReference type="InterPro" id="IPR000792">
    <property type="entry name" value="Tscrpt_reg_LuxR_C"/>
</dbReference>
<dbReference type="PROSITE" id="PS50043">
    <property type="entry name" value="HTH_LUXR_2"/>
    <property type="match status" value="1"/>
</dbReference>
<gene>
    <name evidence="4" type="ordered locus">BN6_37210</name>
</gene>
<evidence type="ECO:0000259" key="3">
    <source>
        <dbReference type="PROSITE" id="PS50043"/>
    </source>
</evidence>
<keyword evidence="1" id="KW-0238">DNA-binding</keyword>
<dbReference type="STRING" id="1179773.BN6_37210"/>
<dbReference type="PANTHER" id="PTHR43214:SF42">
    <property type="entry name" value="TRANSCRIPTIONAL REGULATORY PROTEIN DESR"/>
    <property type="match status" value="1"/>
</dbReference>
<dbReference type="PRINTS" id="PR00038">
    <property type="entry name" value="HTHLUXR"/>
</dbReference>